<dbReference type="AlphaFoldDB" id="A0AA88J1B5"/>
<dbReference type="Proteomes" id="UP001187315">
    <property type="component" value="Unassembled WGS sequence"/>
</dbReference>
<keyword evidence="2" id="KW-1185">Reference proteome</keyword>
<organism evidence="1 2">
    <name type="scientific">Tachysurus vachellii</name>
    <name type="common">Darkbarbel catfish</name>
    <name type="synonym">Pelteobagrus vachellii</name>
    <dbReference type="NCBI Taxonomy" id="175792"/>
    <lineage>
        <taxon>Eukaryota</taxon>
        <taxon>Metazoa</taxon>
        <taxon>Chordata</taxon>
        <taxon>Craniata</taxon>
        <taxon>Vertebrata</taxon>
        <taxon>Euteleostomi</taxon>
        <taxon>Actinopterygii</taxon>
        <taxon>Neopterygii</taxon>
        <taxon>Teleostei</taxon>
        <taxon>Ostariophysi</taxon>
        <taxon>Siluriformes</taxon>
        <taxon>Bagridae</taxon>
        <taxon>Tachysurus</taxon>
    </lineage>
</organism>
<comment type="caution">
    <text evidence="1">The sequence shown here is derived from an EMBL/GenBank/DDBJ whole genome shotgun (WGS) entry which is preliminary data.</text>
</comment>
<name>A0AA88J1B5_TACVA</name>
<accession>A0AA88J1B5</accession>
<dbReference type="PANTHER" id="PTHR15002:SF0">
    <property type="entry name" value="RIBOSOMAL BIOGENESIS PROTEIN LAS1L"/>
    <property type="match status" value="1"/>
</dbReference>
<gene>
    <name evidence="1" type="ORF">Q7C36_022970</name>
</gene>
<dbReference type="Pfam" id="PF04031">
    <property type="entry name" value="Las1"/>
    <property type="match status" value="1"/>
</dbReference>
<proteinExistence type="predicted"/>
<dbReference type="EMBL" id="JAVHJS010000025">
    <property type="protein sequence ID" value="KAK2816699.1"/>
    <property type="molecule type" value="Genomic_DNA"/>
</dbReference>
<dbReference type="InterPro" id="IPR007174">
    <property type="entry name" value="Las1"/>
</dbReference>
<dbReference type="PANTHER" id="PTHR15002">
    <property type="entry name" value="RIBOSOMAL BIOGENESIS PROTEIN LAS1L"/>
    <property type="match status" value="1"/>
</dbReference>
<evidence type="ECO:0000313" key="1">
    <source>
        <dbReference type="EMBL" id="KAK2816699.1"/>
    </source>
</evidence>
<dbReference type="GO" id="GO:0090730">
    <property type="term" value="C:Las1 complex"/>
    <property type="evidence" value="ECO:0007669"/>
    <property type="project" value="InterPro"/>
</dbReference>
<protein>
    <recommendedName>
        <fullName evidence="3">LAS1-like protein</fullName>
    </recommendedName>
</protein>
<dbReference type="GO" id="GO:0030687">
    <property type="term" value="C:preribosome, large subunit precursor"/>
    <property type="evidence" value="ECO:0007669"/>
    <property type="project" value="TreeGrafter"/>
</dbReference>
<reference evidence="1" key="1">
    <citation type="submission" date="2023-08" db="EMBL/GenBank/DDBJ databases">
        <title>Pelteobagrus vachellii genome.</title>
        <authorList>
            <person name="Liu H."/>
        </authorList>
    </citation>
    <scope>NUCLEOTIDE SEQUENCE</scope>
    <source>
        <strain evidence="1">PRFRI_2022a</strain>
        <tissue evidence="1">Muscle</tissue>
    </source>
</reference>
<dbReference type="GO" id="GO:0004519">
    <property type="term" value="F:endonuclease activity"/>
    <property type="evidence" value="ECO:0007669"/>
    <property type="project" value="InterPro"/>
</dbReference>
<sequence>MKKKRAEKRRHVVAWMNKAEWEQVVDYLHSHEPTLQTHALQRVSAWKGRFGPSTPVAVESTANLVRCQILDRSGKLERDDLVLLYGMALTRFINLILERKQGRVAKPLRRLASTMNIPEWIVNLRHEITHRRLPTLKWCRKGCEFVLNWLQQQFWSRQLSSLSDWNSSSEEEDNEEESMKWQEEDFMKRQKEIERHKRARELIISYEREQFQVFEDLLTQGSGRGSWPNASADLSWILAQIQQLNSETRDAVINTLVQDGFLIPTTEQLESLNIDPSEELLDPLTPCVPPEFLRFWLPLLKVLNSSWFINHLLEKLFSELTTEPTNHRAYYTSAWISEILHCNCRNESKAFKRMRMMKERLFINRMSLRWHELISMCVNSPCAATPFLLQQILMDMDKPLPLETQCNLLRLCTIYTQSHLGNSSPSNIDPSHPVYTLESLQKRVGGANQLPDVAAELAKAPPTQEVQEQLSVETVQERNAALRGSAWSVCTDKVPWKQYPLGKVPGQTDDPSCLMVETFCTLTVFDQQVKGHSHQGNQSVPLQNRTGSDGSVWTHNDLTKLKAGLKLF</sequence>
<evidence type="ECO:0008006" key="3">
    <source>
        <dbReference type="Google" id="ProtNLM"/>
    </source>
</evidence>
<evidence type="ECO:0000313" key="2">
    <source>
        <dbReference type="Proteomes" id="UP001187315"/>
    </source>
</evidence>
<dbReference type="GO" id="GO:0000460">
    <property type="term" value="P:maturation of 5.8S rRNA"/>
    <property type="evidence" value="ECO:0007669"/>
    <property type="project" value="TreeGrafter"/>
</dbReference>
<dbReference type="GO" id="GO:0000470">
    <property type="term" value="P:maturation of LSU-rRNA"/>
    <property type="evidence" value="ECO:0007669"/>
    <property type="project" value="TreeGrafter"/>
</dbReference>